<dbReference type="Pfam" id="PF19516">
    <property type="entry name" value="DUF6049"/>
    <property type="match status" value="1"/>
</dbReference>
<evidence type="ECO:0008006" key="5">
    <source>
        <dbReference type="Google" id="ProtNLM"/>
    </source>
</evidence>
<dbReference type="EMBL" id="JACHMB010000001">
    <property type="protein sequence ID" value="MBB5775946.1"/>
    <property type="molecule type" value="Genomic_DNA"/>
</dbReference>
<keyword evidence="4" id="KW-1185">Reference proteome</keyword>
<keyword evidence="2" id="KW-0732">Signal</keyword>
<proteinExistence type="predicted"/>
<feature type="transmembrane region" description="Helical" evidence="1">
    <location>
        <begin position="664"/>
        <end position="689"/>
    </location>
</feature>
<dbReference type="Proteomes" id="UP000579153">
    <property type="component" value="Unassembled WGS sequence"/>
</dbReference>
<evidence type="ECO:0000313" key="3">
    <source>
        <dbReference type="EMBL" id="MBB5775946.1"/>
    </source>
</evidence>
<keyword evidence="1" id="KW-0812">Transmembrane</keyword>
<dbReference type="RefSeq" id="WP_185069555.1">
    <property type="nucleotide sequence ID" value="NZ_JACHMB010000001.1"/>
</dbReference>
<keyword evidence="1" id="KW-1133">Transmembrane helix</keyword>
<reference evidence="3 4" key="1">
    <citation type="submission" date="2020-08" db="EMBL/GenBank/DDBJ databases">
        <title>Sequencing the genomes of 1000 actinobacteria strains.</title>
        <authorList>
            <person name="Klenk H.-P."/>
        </authorList>
    </citation>
    <scope>NUCLEOTIDE SEQUENCE [LARGE SCALE GENOMIC DNA]</scope>
    <source>
        <strain evidence="3 4">DSM 45507</strain>
    </source>
</reference>
<accession>A0A7W9L9U4</accession>
<sequence>MIRKATLLAALLALTVVATAPGAAATKSAKASRQTLAVSISSISPQVPTAQTDVIKFTGTLRNDSGTPQSSLRVRLRYSSQKLPDRAALATYQSDQNPATLWGIGSQNSFMDIPALAAGAQARWEFTATPVQLGYRSFGVYPVAVEVIQNGVQVMTQRTYLTYAPPTVPKLPRNKLAIALPVIDQPHRGTDRDAKSGAPLFVDDKLSQSITGKGRLADLARIAQAAPKAVTWFVEPSLLDDLDAMKNKYLVKVKGKDETQEKPANPEAANWLTTMRTALAGSPVVAVPYADPDVAALAHQGLDTQTGRAIELGRQKAAALLQREVKTNINWPPAGMLDADALDLLSVSKDPVDTVLLNSTNLPPQPPVPFTPDAAGTLDSVNGPVTALVADAELSKLFEPAAPTSVLLSTQHFIAETAMIAAEAGQTSPRSIVIAPSRRWDPNPTLVNALLRTANKLPWLRLTPLDSIKKSKLSVPRAGLTYTDQDRKEELSAKYLTPVKDVTSKAQLTSLITAEKTPSSFDAAVLRLTSSAWRNSTRAGRAVTKQVSIAVTEQTEKIEITGSGPNRTRTLAGSSGQVPISVKNELGVEIALYIDVTSNNPELLQVDFPQKEPMKIGPRQSGMVQVKMNAAPGTSGDATVTVQLKTSDNQPYGKPQRLTIRTTGYTGIASVIVGAALTVMLAAVVMRVLRRRSERKLAHAAKTRENENV</sequence>
<evidence type="ECO:0000256" key="2">
    <source>
        <dbReference type="SAM" id="SignalP"/>
    </source>
</evidence>
<feature type="chain" id="PRO_5039541204" description="Glycoprotein" evidence="2">
    <location>
        <begin position="21"/>
        <end position="709"/>
    </location>
</feature>
<dbReference type="InterPro" id="IPR046112">
    <property type="entry name" value="DUF6049"/>
</dbReference>
<feature type="signal peptide" evidence="2">
    <location>
        <begin position="1"/>
        <end position="20"/>
    </location>
</feature>
<dbReference type="AlphaFoldDB" id="A0A7W9L9U4"/>
<name>A0A7W9L9U4_9ACTN</name>
<gene>
    <name evidence="3" type="ORF">HD596_002702</name>
</gene>
<evidence type="ECO:0000256" key="1">
    <source>
        <dbReference type="SAM" id="Phobius"/>
    </source>
</evidence>
<comment type="caution">
    <text evidence="3">The sequence shown here is derived from an EMBL/GenBank/DDBJ whole genome shotgun (WGS) entry which is preliminary data.</text>
</comment>
<evidence type="ECO:0000313" key="4">
    <source>
        <dbReference type="Proteomes" id="UP000579153"/>
    </source>
</evidence>
<protein>
    <recommendedName>
        <fullName evidence="5">Glycoprotein</fullName>
    </recommendedName>
</protein>
<organism evidence="3 4">
    <name type="scientific">Nonomuraea jabiensis</name>
    <dbReference type="NCBI Taxonomy" id="882448"/>
    <lineage>
        <taxon>Bacteria</taxon>
        <taxon>Bacillati</taxon>
        <taxon>Actinomycetota</taxon>
        <taxon>Actinomycetes</taxon>
        <taxon>Streptosporangiales</taxon>
        <taxon>Streptosporangiaceae</taxon>
        <taxon>Nonomuraea</taxon>
    </lineage>
</organism>
<keyword evidence="1" id="KW-0472">Membrane</keyword>